<dbReference type="AlphaFoldDB" id="A0A7S1UPS3"/>
<dbReference type="SUPFAM" id="SSF52540">
    <property type="entry name" value="P-loop containing nucleoside triphosphate hydrolases"/>
    <property type="match status" value="1"/>
</dbReference>
<dbReference type="InterPro" id="IPR027417">
    <property type="entry name" value="P-loop_NTPase"/>
</dbReference>
<name>A0A7S1UPS3_9STRA</name>
<reference evidence="2" key="1">
    <citation type="submission" date="2021-01" db="EMBL/GenBank/DDBJ databases">
        <authorList>
            <person name="Corre E."/>
            <person name="Pelletier E."/>
            <person name="Niang G."/>
            <person name="Scheremetjew M."/>
            <person name="Finn R."/>
            <person name="Kale V."/>
            <person name="Holt S."/>
            <person name="Cochrane G."/>
            <person name="Meng A."/>
            <person name="Brown T."/>
            <person name="Cohen L."/>
        </authorList>
    </citation>
    <scope>NUCLEOTIDE SEQUENCE</scope>
    <source>
        <strain evidence="2">CCMP 410</strain>
    </source>
</reference>
<evidence type="ECO:0000313" key="2">
    <source>
        <dbReference type="EMBL" id="CAD9272573.1"/>
    </source>
</evidence>
<organism evidence="2">
    <name type="scientific">Grammatophora oceanica</name>
    <dbReference type="NCBI Taxonomy" id="210454"/>
    <lineage>
        <taxon>Eukaryota</taxon>
        <taxon>Sar</taxon>
        <taxon>Stramenopiles</taxon>
        <taxon>Ochrophyta</taxon>
        <taxon>Bacillariophyta</taxon>
        <taxon>Fragilariophyceae</taxon>
        <taxon>Fragilariophycidae</taxon>
        <taxon>Rhabdonematales</taxon>
        <taxon>Grammatophoraceae</taxon>
        <taxon>Grammatophora</taxon>
    </lineage>
</organism>
<gene>
    <name evidence="2" type="ORF">GOCE00092_LOCUS1480</name>
</gene>
<sequence length="1079" mass="120495">MTEITAAFESSTVISALTDTYIGSSTEGEDMVLSTEVEAPIRLCGRSQESLRLLKAYHKVLTEKRSRVVCVHGESGMGKTSLVYTLRDVVCNNGGYFCTGKFEQTTSGFETGPYTAIAAAISDLCELISQEKEEQEEGADGAVVSKQNRVRLGLEEADGNILCNIISSLEQLLQREVTGNIDQAVASAWYRKGEHSVVKGEAALMKLFLAFQNLLRAASSETHPIVLFIDDIQWMDEGSRKLLEVLLLDKDLKHVLIVMAFREEERHLVEILLGKDLDNLREDIIDIRLQKLDERAVHHMVTAILGSTSATIRQLSSLLTNKCGGNPFHVALVIEALLRERLIETEPLRFEVEEIRKQIMVSDTVAYLMTRKVQRLPRNTQRILSVASMIGFRFDDTVLAEVAEVIIDGIGGTLVRGALEAAVNDGFIERTNEGFQFCHDKVQSAFRDEVDGNHMCEEINQAIAKAYSRKGDMESIYRAAHHWNEASGLLMNEDEIFSLAELNFQAAKYCQSISAFSNAAGLLRKGRELIDTIEAGAWTGATFDLTLLMTELLAKVELGNGNFDACHELIREVLAHTQTVEQKLTILLIEVDAGMATLTTPVDHVISRANEALAILGVGNIPTKIRSRHISMKLFKIRRIVGSKTDEEILSLPENENPAVTATVRLLFYSCINFKAILQWPQMIYYSLLAMELVLKHGHCPFSAPTMVIYGYAEIQGARGYHRAARFGRLALRLLKSITNKEAECVTIGMNANGLLHWTQPFREMVPAFHCAWRAGLEVGDLVFGLYGVSQSFAVKILAGANLDDLVMYINKTYECWSTLGKNSMIHWAHPSMQFVSNLCSDELDNCCSLTGDIMNEEEHLARTLSEGNIFMLWMTLFFKLYLQAIFGKFDAAAAVLEEMMSAGETAAPSYHFHFAPWQFFGALTHYELYTTSGGRRQHLKTARRYLGALEKVSFCPNAKPFLLFLQAEKMAAKHPQDTAAVTEAYLTVIEEMDQIGWSHMKGLANERVYIFLQRSAKHASAQKFLRKAVEVYEVEWGAVAKAEMLKEEQVRFLVDTQSLCEGPKEGFEVTASHISVST</sequence>
<feature type="domain" description="Orc1-like AAA ATPase" evidence="1">
    <location>
        <begin position="42"/>
        <end position="258"/>
    </location>
</feature>
<dbReference type="PANTHER" id="PTHR43642">
    <property type="entry name" value="HYBRID SIGNAL TRANSDUCTION HISTIDINE KINASE G"/>
    <property type="match status" value="1"/>
</dbReference>
<protein>
    <recommendedName>
        <fullName evidence="1">Orc1-like AAA ATPase domain-containing protein</fullName>
    </recommendedName>
</protein>
<evidence type="ECO:0000259" key="1">
    <source>
        <dbReference type="Pfam" id="PF13191"/>
    </source>
</evidence>
<dbReference type="InterPro" id="IPR041664">
    <property type="entry name" value="AAA_16"/>
</dbReference>
<dbReference type="Gene3D" id="3.40.50.300">
    <property type="entry name" value="P-loop containing nucleotide triphosphate hydrolases"/>
    <property type="match status" value="1"/>
</dbReference>
<dbReference type="PANTHER" id="PTHR43642:SF1">
    <property type="entry name" value="HYBRID SIGNAL TRANSDUCTION HISTIDINE KINASE G"/>
    <property type="match status" value="1"/>
</dbReference>
<dbReference type="EMBL" id="HBGK01002715">
    <property type="protein sequence ID" value="CAD9272573.1"/>
    <property type="molecule type" value="Transcribed_RNA"/>
</dbReference>
<dbReference type="Pfam" id="PF13191">
    <property type="entry name" value="AAA_16"/>
    <property type="match status" value="1"/>
</dbReference>
<dbReference type="InterPro" id="IPR053159">
    <property type="entry name" value="Hybrid_Histidine_Kinase"/>
</dbReference>
<proteinExistence type="predicted"/>
<accession>A0A7S1UPS3</accession>